<dbReference type="GeneID" id="89927063"/>
<dbReference type="Proteomes" id="UP001337655">
    <property type="component" value="Unassembled WGS sequence"/>
</dbReference>
<dbReference type="EMBL" id="JAVRRT010000008">
    <property type="protein sequence ID" value="KAK5169744.1"/>
    <property type="molecule type" value="Genomic_DNA"/>
</dbReference>
<dbReference type="RefSeq" id="XP_064659090.1">
    <property type="nucleotide sequence ID" value="XM_064802965.1"/>
</dbReference>
<comment type="caution">
    <text evidence="1">The sequence shown here is derived from an EMBL/GenBank/DDBJ whole genome shotgun (WGS) entry which is preliminary data.</text>
</comment>
<evidence type="ECO:0000313" key="2">
    <source>
        <dbReference type="Proteomes" id="UP001337655"/>
    </source>
</evidence>
<evidence type="ECO:0000313" key="1">
    <source>
        <dbReference type="EMBL" id="KAK5169744.1"/>
    </source>
</evidence>
<reference evidence="1 2" key="1">
    <citation type="submission" date="2023-08" db="EMBL/GenBank/DDBJ databases">
        <title>Black Yeasts Isolated from many extreme environments.</title>
        <authorList>
            <person name="Coleine C."/>
            <person name="Stajich J.E."/>
            <person name="Selbmann L."/>
        </authorList>
    </citation>
    <scope>NUCLEOTIDE SEQUENCE [LARGE SCALE GENOMIC DNA]</scope>
    <source>
        <strain evidence="1 2">CCFEE 5935</strain>
    </source>
</reference>
<name>A0AAV9PCA7_9PEZI</name>
<accession>A0AAV9PCA7</accession>
<gene>
    <name evidence="1" type="ORF">LTR77_005722</name>
</gene>
<proteinExistence type="predicted"/>
<sequence length="100" mass="11064">MPEPTDPRILEGARYWHGLLTARPSYHEAMCEVMGTFYHIQAAPPPQFSSQEWDKLVASQLEMMHIHAQAAYDRYVTSVSLEASSTESGLTSLHSVSAGA</sequence>
<protein>
    <submittedName>
        <fullName evidence="1">Uncharacterized protein</fullName>
    </submittedName>
</protein>
<keyword evidence="2" id="KW-1185">Reference proteome</keyword>
<dbReference type="AlphaFoldDB" id="A0AAV9PCA7"/>
<organism evidence="1 2">
    <name type="scientific">Saxophila tyrrhenica</name>
    <dbReference type="NCBI Taxonomy" id="1690608"/>
    <lineage>
        <taxon>Eukaryota</taxon>
        <taxon>Fungi</taxon>
        <taxon>Dikarya</taxon>
        <taxon>Ascomycota</taxon>
        <taxon>Pezizomycotina</taxon>
        <taxon>Dothideomycetes</taxon>
        <taxon>Dothideomycetidae</taxon>
        <taxon>Mycosphaerellales</taxon>
        <taxon>Extremaceae</taxon>
        <taxon>Saxophila</taxon>
    </lineage>
</organism>